<dbReference type="GO" id="GO:0016740">
    <property type="term" value="F:transferase activity"/>
    <property type="evidence" value="ECO:0007669"/>
    <property type="project" value="UniProtKB-KW"/>
</dbReference>
<dbReference type="RefSeq" id="WP_054086752.1">
    <property type="nucleotide sequence ID" value="NZ_LGLN01000065.1"/>
</dbReference>
<dbReference type="AlphaFoldDB" id="A0A0N1JNR9"/>
<dbReference type="InterPro" id="IPR041698">
    <property type="entry name" value="Methyltransf_25"/>
</dbReference>
<reference evidence="3 4" key="1">
    <citation type="submission" date="2015-07" db="EMBL/GenBank/DDBJ databases">
        <authorList>
            <person name="Noorani M."/>
        </authorList>
    </citation>
    <scope>NUCLEOTIDE SEQUENCE [LARGE SCALE GENOMIC DNA]</scope>
    <source>
        <strain evidence="3 4">0788_9</strain>
    </source>
</reference>
<evidence type="ECO:0000313" key="3">
    <source>
        <dbReference type="EMBL" id="KPC28376.1"/>
    </source>
</evidence>
<dbReference type="InterPro" id="IPR029063">
    <property type="entry name" value="SAM-dependent_MTases_sf"/>
</dbReference>
<dbReference type="Gene3D" id="3.40.50.150">
    <property type="entry name" value="Vaccinia Virus protein VP39"/>
    <property type="match status" value="1"/>
</dbReference>
<evidence type="ECO:0000256" key="1">
    <source>
        <dbReference type="ARBA" id="ARBA00022679"/>
    </source>
</evidence>
<dbReference type="PATRIC" id="fig|81035.3.peg.3778"/>
<comment type="caution">
    <text evidence="3">The sequence shown here is derived from an EMBL/GenBank/DDBJ whole genome shotgun (WGS) entry which is preliminary data.</text>
</comment>
<accession>A0A0N1JNR9</accession>
<dbReference type="SUPFAM" id="SSF53335">
    <property type="entry name" value="S-adenosyl-L-methionine-dependent methyltransferases"/>
    <property type="match status" value="1"/>
</dbReference>
<reference evidence="3 4" key="2">
    <citation type="submission" date="2015-10" db="EMBL/GenBank/DDBJ databases">
        <title>Comparative genomics and high-throughput reverse genetic screens identify a new phytobacterial MAMP and an Arabidopsis receptor required for immune elicitation.</title>
        <authorList>
            <person name="Mott G.A."/>
            <person name="Thakur S."/>
            <person name="Wang P.W."/>
            <person name="Desveaux D."/>
            <person name="Guttman D.S."/>
        </authorList>
    </citation>
    <scope>NUCLEOTIDE SEQUENCE [LARGE SCALE GENOMIC DNA]</scope>
    <source>
        <strain evidence="3 4">0788_9</strain>
    </source>
</reference>
<dbReference type="PANTHER" id="PTHR43861">
    <property type="entry name" value="TRANS-ACONITATE 2-METHYLTRANSFERASE-RELATED"/>
    <property type="match status" value="1"/>
</dbReference>
<evidence type="ECO:0000259" key="2">
    <source>
        <dbReference type="Pfam" id="PF13649"/>
    </source>
</evidence>
<dbReference type="CDD" id="cd02440">
    <property type="entry name" value="AdoMet_MTases"/>
    <property type="match status" value="1"/>
</dbReference>
<feature type="domain" description="Methyltransferase" evidence="2">
    <location>
        <begin position="48"/>
        <end position="139"/>
    </location>
</feature>
<gene>
    <name evidence="3" type="ORF">ABJ99_3533</name>
</gene>
<protein>
    <recommendedName>
        <fullName evidence="2">Methyltransferase domain-containing protein</fullName>
    </recommendedName>
</protein>
<sequence>MKVVDSSVLKEWYMGEYSASDNGTLFGELRGEFKQFLSKLPDGPGAALELGCGDGRNLTALARKGYSLSGVDMVDSTVHSRQLNPWLKDLNFQQADMLTYTPERENYDVLVCSEVLHFFTKDELQQVMPKIVNAVKPGGYIFLDLLSDLTRFFQATGEPFIWDKEAGLSIQESEGFFDVWLGDFDLVASNHFFDKQRWPLSNSDSLPIDPYTWQGTYVSVCARKRTSPQDVSLKRI</sequence>
<name>A0A0N1JNR9_PSESX</name>
<organism evidence="3 4">
    <name type="scientific">Pseudomonas syringae pv. cilantro</name>
    <dbReference type="NCBI Taxonomy" id="81035"/>
    <lineage>
        <taxon>Bacteria</taxon>
        <taxon>Pseudomonadati</taxon>
        <taxon>Pseudomonadota</taxon>
        <taxon>Gammaproteobacteria</taxon>
        <taxon>Pseudomonadales</taxon>
        <taxon>Pseudomonadaceae</taxon>
        <taxon>Pseudomonas</taxon>
        <taxon>Pseudomonas syringae</taxon>
    </lineage>
</organism>
<dbReference type="Pfam" id="PF13649">
    <property type="entry name" value="Methyltransf_25"/>
    <property type="match status" value="1"/>
</dbReference>
<dbReference type="EMBL" id="LGLN01000065">
    <property type="protein sequence ID" value="KPC28376.1"/>
    <property type="molecule type" value="Genomic_DNA"/>
</dbReference>
<evidence type="ECO:0000313" key="4">
    <source>
        <dbReference type="Proteomes" id="UP000037891"/>
    </source>
</evidence>
<proteinExistence type="predicted"/>
<dbReference type="Proteomes" id="UP000037891">
    <property type="component" value="Unassembled WGS sequence"/>
</dbReference>
<keyword evidence="1" id="KW-0808">Transferase</keyword>